<name>A0ACB6ZPZ6_THEGA</name>
<reference evidence="1" key="1">
    <citation type="submission" date="2019-10" db="EMBL/GenBank/DDBJ databases">
        <authorList>
            <consortium name="DOE Joint Genome Institute"/>
            <person name="Kuo A."/>
            <person name="Miyauchi S."/>
            <person name="Kiss E."/>
            <person name="Drula E."/>
            <person name="Kohler A."/>
            <person name="Sanchez-Garcia M."/>
            <person name="Andreopoulos B."/>
            <person name="Barry K.W."/>
            <person name="Bonito G."/>
            <person name="Buee M."/>
            <person name="Carver A."/>
            <person name="Chen C."/>
            <person name="Cichocki N."/>
            <person name="Clum A."/>
            <person name="Culley D."/>
            <person name="Crous P.W."/>
            <person name="Fauchery L."/>
            <person name="Girlanda M."/>
            <person name="Hayes R."/>
            <person name="Keri Z."/>
            <person name="Labutti K."/>
            <person name="Lipzen A."/>
            <person name="Lombard V."/>
            <person name="Magnuson J."/>
            <person name="Maillard F."/>
            <person name="Morin E."/>
            <person name="Murat C."/>
            <person name="Nolan M."/>
            <person name="Ohm R."/>
            <person name="Pangilinan J."/>
            <person name="Pereira M."/>
            <person name="Perotto S."/>
            <person name="Peter M."/>
            <person name="Riley R."/>
            <person name="Sitrit Y."/>
            <person name="Stielow B."/>
            <person name="Szollosi G."/>
            <person name="Zifcakova L."/>
            <person name="Stursova M."/>
            <person name="Spatafora J.W."/>
            <person name="Tedersoo L."/>
            <person name="Vaario L.-M."/>
            <person name="Yamada A."/>
            <person name="Yan M."/>
            <person name="Wang P."/>
            <person name="Xu J."/>
            <person name="Bruns T."/>
            <person name="Baldrian P."/>
            <person name="Vilgalys R."/>
            <person name="Henrissat B."/>
            <person name="Grigoriev I.V."/>
            <person name="Hibbett D."/>
            <person name="Nagy L.G."/>
            <person name="Martin F.M."/>
        </authorList>
    </citation>
    <scope>NUCLEOTIDE SEQUENCE</scope>
    <source>
        <strain evidence="1">P2</strain>
    </source>
</reference>
<reference evidence="1" key="2">
    <citation type="journal article" date="2020" name="Nat. Commun.">
        <title>Large-scale genome sequencing of mycorrhizal fungi provides insights into the early evolution of symbiotic traits.</title>
        <authorList>
            <person name="Miyauchi S."/>
            <person name="Kiss E."/>
            <person name="Kuo A."/>
            <person name="Drula E."/>
            <person name="Kohler A."/>
            <person name="Sanchez-Garcia M."/>
            <person name="Morin E."/>
            <person name="Andreopoulos B."/>
            <person name="Barry K.W."/>
            <person name="Bonito G."/>
            <person name="Buee M."/>
            <person name="Carver A."/>
            <person name="Chen C."/>
            <person name="Cichocki N."/>
            <person name="Clum A."/>
            <person name="Culley D."/>
            <person name="Crous P.W."/>
            <person name="Fauchery L."/>
            <person name="Girlanda M."/>
            <person name="Hayes R.D."/>
            <person name="Keri Z."/>
            <person name="LaButti K."/>
            <person name="Lipzen A."/>
            <person name="Lombard V."/>
            <person name="Magnuson J."/>
            <person name="Maillard F."/>
            <person name="Murat C."/>
            <person name="Nolan M."/>
            <person name="Ohm R.A."/>
            <person name="Pangilinan J."/>
            <person name="Pereira M.F."/>
            <person name="Perotto S."/>
            <person name="Peter M."/>
            <person name="Pfister S."/>
            <person name="Riley R."/>
            <person name="Sitrit Y."/>
            <person name="Stielow J.B."/>
            <person name="Szollosi G."/>
            <person name="Zifcakova L."/>
            <person name="Stursova M."/>
            <person name="Spatafora J.W."/>
            <person name="Tedersoo L."/>
            <person name="Vaario L.M."/>
            <person name="Yamada A."/>
            <person name="Yan M."/>
            <person name="Wang P."/>
            <person name="Xu J."/>
            <person name="Bruns T."/>
            <person name="Baldrian P."/>
            <person name="Vilgalys R."/>
            <person name="Dunand C."/>
            <person name="Henrissat B."/>
            <person name="Grigoriev I.V."/>
            <person name="Hibbett D."/>
            <person name="Nagy L.G."/>
            <person name="Martin F.M."/>
        </authorList>
    </citation>
    <scope>NUCLEOTIDE SEQUENCE</scope>
    <source>
        <strain evidence="1">P2</strain>
    </source>
</reference>
<keyword evidence="2" id="KW-1185">Reference proteome</keyword>
<dbReference type="EMBL" id="MU117972">
    <property type="protein sequence ID" value="KAF9651905.1"/>
    <property type="molecule type" value="Genomic_DNA"/>
</dbReference>
<protein>
    <submittedName>
        <fullName evidence="1">Uncharacterized protein</fullName>
    </submittedName>
</protein>
<gene>
    <name evidence="1" type="ORF">BDM02DRAFT_425286</name>
</gene>
<evidence type="ECO:0000313" key="2">
    <source>
        <dbReference type="Proteomes" id="UP000886501"/>
    </source>
</evidence>
<organism evidence="1 2">
    <name type="scientific">Thelephora ganbajun</name>
    <name type="common">Ganba fungus</name>
    <dbReference type="NCBI Taxonomy" id="370292"/>
    <lineage>
        <taxon>Eukaryota</taxon>
        <taxon>Fungi</taxon>
        <taxon>Dikarya</taxon>
        <taxon>Basidiomycota</taxon>
        <taxon>Agaricomycotina</taxon>
        <taxon>Agaricomycetes</taxon>
        <taxon>Thelephorales</taxon>
        <taxon>Thelephoraceae</taxon>
        <taxon>Thelephora</taxon>
    </lineage>
</organism>
<proteinExistence type="predicted"/>
<comment type="caution">
    <text evidence="1">The sequence shown here is derived from an EMBL/GenBank/DDBJ whole genome shotgun (WGS) entry which is preliminary data.</text>
</comment>
<accession>A0ACB6ZPZ6</accession>
<sequence>MASGSNSKADAPARSLDRQFVLEEDEYTEALSHIIARDFFPSLVHLDATNNYLDALKSQDPARIQATVRRLEEINTPVTNRRSGTTVGATPTPYGGRGTYDTPLGTPWDSDRHSAGDGQGDEPLSKRRKLDTDMSLDGFQAKYTSEDNASFLEILDDENKKRKETYDWAYNAQKRVEEQRERLLEGRERLLIEPPQVTVTGVREKFRIEAPKPVGLITQGESEDVEGEKGKEVALVSVTKDEEVVDVMGPKKDTRAAGVDGWKFKARNALMFPPDADMSPHTSKSASGAPPDPRSIKHGNTRLPEQEESTSSGRSEPPSPTRSRIDAAIAGVPYKQSSPKSNGFGLVPAMPSPTPEELGTAAVKQLMTWGTLDATPRIISSDDPADVPEPSTPFRIAGPSSRERISHKLSANASKSLRAKAILLGSGKTSGISRTQTRGDMGPPTWTPKRAEVMGNLTPAAKRLLNRTMASRRSDAMEKTSNWQEGSSTKEKDLSKIRWTPTPGR</sequence>
<evidence type="ECO:0000313" key="1">
    <source>
        <dbReference type="EMBL" id="KAF9651905.1"/>
    </source>
</evidence>
<dbReference type="Proteomes" id="UP000886501">
    <property type="component" value="Unassembled WGS sequence"/>
</dbReference>